<evidence type="ECO:0000256" key="1">
    <source>
        <dbReference type="SAM" id="MobiDB-lite"/>
    </source>
</evidence>
<evidence type="ECO:0000313" key="3">
    <source>
        <dbReference type="Proteomes" id="UP000683417"/>
    </source>
</evidence>
<accession>A0A9W4DQT8</accession>
<feature type="compositionally biased region" description="Basic and acidic residues" evidence="1">
    <location>
        <begin position="8"/>
        <end position="29"/>
    </location>
</feature>
<gene>
    <name evidence="2" type="ORF">BGTH12_LOCUS6089</name>
</gene>
<dbReference type="AlphaFoldDB" id="A0A9W4DQT8"/>
<protein>
    <submittedName>
        <fullName evidence="2">BgTH12-00236</fullName>
    </submittedName>
</protein>
<proteinExistence type="predicted"/>
<evidence type="ECO:0000313" key="2">
    <source>
        <dbReference type="EMBL" id="CAD6504731.1"/>
    </source>
</evidence>
<feature type="region of interest" description="Disordered" evidence="1">
    <location>
        <begin position="1"/>
        <end position="29"/>
    </location>
</feature>
<sequence length="649" mass="74939">MNYNFRSESLDTNHAHHLHQDGTDDENSIRDCNSRRSIHGSKSSLESLNQKYRNEDYNFNENEINCNLEIDEEQDKNPKNDVCNDREKDSYKALIRDQKHYESLVNNRIISERNEGLKNYADTFPTDPIIQRQWVKKIFDAILNLDGIIDKETKYQNSLSQAARRVRDGYYPIIEIEKTAWKLMLNARDSQLGVRLIEKYHGIKTEEPLLNGVGIFETWADRMQAIINTLRVSKAACKQLMDPHYIDRIVECPNSERQMKKNNKRINTERDIQNQLGRKLLDLKYIPAIDIEKEAKKLQIIKEAHRSITPIKAPRVVEPRQIEYFPTTPTTKPSDISNNVPILAISQRKSQISRTKNNPHNNLPNIEREVQNSKFARSDKKKQLDEFINIQPPTKRPRQNRICTNSKIFNRTLEEDSNVDNEFPSYTGMYVPSLNTELVSTNNNSFMDEPSGFNQLNQNSNRFEMGHVVTTFELGPEIELFSDNQVMASCFQQDPLNECSHQSPHQASIFEPKFVKLYSEIICNLLAINIENASNCTLEDLRLYAHAYNSKFIACRWSHPNLGANIAKGCYIYDQCNRQRYHFIHFFPSLTGIALARGDIDCNFNAVAGANYSHLFNTRGDKLIDEALGLIQNPCGFSPIFSTSIKKMS</sequence>
<comment type="caution">
    <text evidence="2">The sequence shown here is derived from an EMBL/GenBank/DDBJ whole genome shotgun (WGS) entry which is preliminary data.</text>
</comment>
<name>A0A9W4DQT8_BLUGR</name>
<dbReference type="EMBL" id="CAJHIT010000009">
    <property type="protein sequence ID" value="CAD6504731.1"/>
    <property type="molecule type" value="Genomic_DNA"/>
</dbReference>
<dbReference type="Proteomes" id="UP000683417">
    <property type="component" value="Unassembled WGS sequence"/>
</dbReference>
<organism evidence="2 3">
    <name type="scientific">Blumeria graminis f. sp. triticale</name>
    <dbReference type="NCBI Taxonomy" id="1689686"/>
    <lineage>
        <taxon>Eukaryota</taxon>
        <taxon>Fungi</taxon>
        <taxon>Dikarya</taxon>
        <taxon>Ascomycota</taxon>
        <taxon>Pezizomycotina</taxon>
        <taxon>Leotiomycetes</taxon>
        <taxon>Erysiphales</taxon>
        <taxon>Erysiphaceae</taxon>
        <taxon>Blumeria</taxon>
    </lineage>
</organism>
<reference evidence="2" key="1">
    <citation type="submission" date="2020-10" db="EMBL/GenBank/DDBJ databases">
        <authorList>
            <person name="Muller C M."/>
        </authorList>
    </citation>
    <scope>NUCLEOTIDE SEQUENCE</scope>
    <source>
        <strain evidence="2">THUN-12</strain>
    </source>
</reference>